<dbReference type="GO" id="GO:0005930">
    <property type="term" value="C:axoneme"/>
    <property type="evidence" value="ECO:0007669"/>
    <property type="project" value="TreeGrafter"/>
</dbReference>
<keyword evidence="5" id="KW-0966">Cell projection</keyword>
<evidence type="ECO:0000256" key="1">
    <source>
        <dbReference type="ARBA" id="ARBA00004138"/>
    </source>
</evidence>
<dbReference type="GO" id="GO:0030991">
    <property type="term" value="C:intraciliary transport particle A"/>
    <property type="evidence" value="ECO:0007669"/>
    <property type="project" value="TreeGrafter"/>
</dbReference>
<dbReference type="EMBL" id="AZIL01002050">
    <property type="protein sequence ID" value="EWM22867.1"/>
    <property type="molecule type" value="Genomic_DNA"/>
</dbReference>
<dbReference type="Pfam" id="PF24762">
    <property type="entry name" value="TPR_IF140-IFT172"/>
    <property type="match status" value="1"/>
</dbReference>
<dbReference type="GO" id="GO:0036064">
    <property type="term" value="C:ciliary basal body"/>
    <property type="evidence" value="ECO:0007669"/>
    <property type="project" value="TreeGrafter"/>
</dbReference>
<evidence type="ECO:0000256" key="4">
    <source>
        <dbReference type="ARBA" id="ARBA00023069"/>
    </source>
</evidence>
<evidence type="ECO:0000259" key="6">
    <source>
        <dbReference type="Pfam" id="PF24762"/>
    </source>
</evidence>
<comment type="subcellular location">
    <subcellularLocation>
        <location evidence="1">Cell projection</location>
        <location evidence="1">Cilium</location>
    </subcellularLocation>
</comment>
<protein>
    <submittedName>
        <fullName evidence="7">Intraflagellar transport particle protein ift140</fullName>
    </submittedName>
</protein>
<evidence type="ECO:0000313" key="8">
    <source>
        <dbReference type="Proteomes" id="UP000019335"/>
    </source>
</evidence>
<dbReference type="AlphaFoldDB" id="W7T8Y8"/>
<dbReference type="GO" id="GO:0035721">
    <property type="term" value="P:intraciliary retrograde transport"/>
    <property type="evidence" value="ECO:0007669"/>
    <property type="project" value="TreeGrafter"/>
</dbReference>
<dbReference type="OrthoDB" id="10258787at2759"/>
<keyword evidence="3" id="KW-0677">Repeat</keyword>
<evidence type="ECO:0000313" key="7">
    <source>
        <dbReference type="EMBL" id="EWM22867.1"/>
    </source>
</evidence>
<keyword evidence="8" id="KW-1185">Reference proteome</keyword>
<dbReference type="InterPro" id="IPR056168">
    <property type="entry name" value="TPR_IF140/IFT172/WDR19"/>
</dbReference>
<proteinExistence type="predicted"/>
<name>W7T8Y8_9STRA</name>
<gene>
    <name evidence="7" type="ORF">Naga_100341g5</name>
</gene>
<dbReference type="InterPro" id="IPR011990">
    <property type="entry name" value="TPR-like_helical_dom_sf"/>
</dbReference>
<feature type="domain" description="IF140/IFT172/WDR19 TPR" evidence="6">
    <location>
        <begin position="81"/>
        <end position="418"/>
    </location>
</feature>
<evidence type="ECO:0000256" key="5">
    <source>
        <dbReference type="ARBA" id="ARBA00023273"/>
    </source>
</evidence>
<keyword evidence="7" id="KW-0282">Flagellum</keyword>
<organism evidence="7 8">
    <name type="scientific">Nannochloropsis gaditana</name>
    <dbReference type="NCBI Taxonomy" id="72520"/>
    <lineage>
        <taxon>Eukaryota</taxon>
        <taxon>Sar</taxon>
        <taxon>Stramenopiles</taxon>
        <taxon>Ochrophyta</taxon>
        <taxon>Eustigmatophyceae</taxon>
        <taxon>Eustigmatales</taxon>
        <taxon>Monodopsidaceae</taxon>
        <taxon>Nannochloropsis</taxon>
    </lineage>
</organism>
<dbReference type="Proteomes" id="UP000019335">
    <property type="component" value="Chromosome 20"/>
</dbReference>
<dbReference type="PANTHER" id="PTHR15722:SF7">
    <property type="entry name" value="INTRAFLAGELLAR TRANSPORT PROTEIN 140 HOMOLOG"/>
    <property type="match status" value="1"/>
</dbReference>
<evidence type="ECO:0000256" key="3">
    <source>
        <dbReference type="ARBA" id="ARBA00022737"/>
    </source>
</evidence>
<comment type="caution">
    <text evidence="7">The sequence shown here is derived from an EMBL/GenBank/DDBJ whole genome shotgun (WGS) entry which is preliminary data.</text>
</comment>
<sequence length="421" mass="48051">MPSFAGLSYENFSLHAKSCLKAFHFQLFSQDWHAAHQSLRIIFPQRQPDSKAGKKCQNEEPNDHNQQLRKEGNCKQQLLCIWRNMAHLSLRNRRVEVAEHCLSYMGHIRGVHAVREAVSSPSLYPSLPSLTSSTCSTDIPLGMVAIQLGLLQEAAALYIRAKRFDLLNRMYQAAGKWEKALQVAEKDDRLHLRTTHFQYARRLERMSEWDKAIFHYEKAGAQAREVPRMLHKAGKIEDLEKYLSRQKSTVADRESGDAKMLWRWWGRYCESKRDVKAAKEAYRKAADLVALVRLACVAQDVGAAEALLDDKDAGALHQGEISWRQASNHAMKAAASYHLARHYEGALYDVLPALTHYARAGCFKHCIRLAKAHELDNDVMQYALQSGQADLMQDSAQYFLKLDQSERAQELIGKARKMRES</sequence>
<reference evidence="7 8" key="1">
    <citation type="journal article" date="2014" name="Mol. Plant">
        <title>Chromosome Scale Genome Assembly and Transcriptome Profiling of Nannochloropsis gaditana in Nitrogen Depletion.</title>
        <authorList>
            <person name="Corteggiani Carpinelli E."/>
            <person name="Telatin A."/>
            <person name="Vitulo N."/>
            <person name="Forcato C."/>
            <person name="D'Angelo M."/>
            <person name="Schiavon R."/>
            <person name="Vezzi A."/>
            <person name="Giacometti G.M."/>
            <person name="Morosinotto T."/>
            <person name="Valle G."/>
        </authorList>
    </citation>
    <scope>NUCLEOTIDE SEQUENCE [LARGE SCALE GENOMIC DNA]</scope>
    <source>
        <strain evidence="7 8">B-31</strain>
    </source>
</reference>
<dbReference type="Gene3D" id="1.25.40.10">
    <property type="entry name" value="Tetratricopeptide repeat domain"/>
    <property type="match status" value="1"/>
</dbReference>
<dbReference type="SUPFAM" id="SSF48452">
    <property type="entry name" value="TPR-like"/>
    <property type="match status" value="1"/>
</dbReference>
<keyword evidence="2" id="KW-0853">WD repeat</keyword>
<accession>W7T8Y8</accession>
<keyword evidence="4" id="KW-0969">Cilium</keyword>
<evidence type="ECO:0000256" key="2">
    <source>
        <dbReference type="ARBA" id="ARBA00022574"/>
    </source>
</evidence>
<dbReference type="PANTHER" id="PTHR15722">
    <property type="entry name" value="IFT140/172-RELATED"/>
    <property type="match status" value="1"/>
</dbReference>